<proteinExistence type="predicted"/>
<dbReference type="AlphaFoldDB" id="A0A914ZZ72"/>
<sequence length="101" mass="11258">MQKCVVSRPCGSTLICLSISSLRTAGCHRRLLADFISSLIALDESINNRDFGTPSLNAVVPRFPRNSNFAGCLPNWRNLRRVLEAVYPTSIIFPDVIDCIY</sequence>
<organism evidence="1 2">
    <name type="scientific">Parascaris univalens</name>
    <name type="common">Nematode worm</name>
    <dbReference type="NCBI Taxonomy" id="6257"/>
    <lineage>
        <taxon>Eukaryota</taxon>
        <taxon>Metazoa</taxon>
        <taxon>Ecdysozoa</taxon>
        <taxon>Nematoda</taxon>
        <taxon>Chromadorea</taxon>
        <taxon>Rhabditida</taxon>
        <taxon>Spirurina</taxon>
        <taxon>Ascaridomorpha</taxon>
        <taxon>Ascaridoidea</taxon>
        <taxon>Ascarididae</taxon>
        <taxon>Parascaris</taxon>
    </lineage>
</organism>
<dbReference type="Proteomes" id="UP000887569">
    <property type="component" value="Unplaced"/>
</dbReference>
<protein>
    <submittedName>
        <fullName evidence="2">26S proteasome non-ATPase regulatory subunit 4</fullName>
    </submittedName>
</protein>
<evidence type="ECO:0000313" key="2">
    <source>
        <dbReference type="WBParaSite" id="PgE045_g002_t08"/>
    </source>
</evidence>
<reference evidence="2" key="1">
    <citation type="submission" date="2022-11" db="UniProtKB">
        <authorList>
            <consortium name="WormBaseParasite"/>
        </authorList>
    </citation>
    <scope>IDENTIFICATION</scope>
</reference>
<dbReference type="WBParaSite" id="PgE045_g002_t08">
    <property type="protein sequence ID" value="PgE045_g002_t08"/>
    <property type="gene ID" value="PgE045_g002"/>
</dbReference>
<keyword evidence="1" id="KW-1185">Reference proteome</keyword>
<name>A0A914ZZ72_PARUN</name>
<evidence type="ECO:0000313" key="1">
    <source>
        <dbReference type="Proteomes" id="UP000887569"/>
    </source>
</evidence>
<accession>A0A914ZZ72</accession>